<sequence>MLFTRVLRHRQPMIRFTGKHTIPTKIDHTPRAHPASPSKSLPTSFAQYRQRAQQHGPLNGRASAYGGRIGSNSGASLGSIEAKSGEFFDISELPLRFRRRPMEIHEIEAIESGGGSLYA</sequence>
<protein>
    <recommendedName>
        <fullName evidence="7">Ribosomal protein YMR-31</fullName>
    </recommendedName>
</protein>
<dbReference type="GO" id="GO:0006103">
    <property type="term" value="P:2-oxoglutarate metabolic process"/>
    <property type="evidence" value="ECO:0007669"/>
    <property type="project" value="InterPro"/>
</dbReference>
<dbReference type="Proteomes" id="UP000799439">
    <property type="component" value="Unassembled WGS sequence"/>
</dbReference>
<evidence type="ECO:0000256" key="4">
    <source>
        <dbReference type="SAM" id="MobiDB-lite"/>
    </source>
</evidence>
<keyword evidence="6" id="KW-1185">Reference proteome</keyword>
<dbReference type="Pfam" id="PF10937">
    <property type="entry name" value="Kgd4-YMR31"/>
    <property type="match status" value="1"/>
</dbReference>
<evidence type="ECO:0000313" key="5">
    <source>
        <dbReference type="EMBL" id="KAF2150804.1"/>
    </source>
</evidence>
<comment type="subcellular location">
    <subcellularLocation>
        <location evidence="1">Mitochondrion</location>
    </subcellularLocation>
</comment>
<gene>
    <name evidence="5" type="ORF">K461DRAFT_280821</name>
</gene>
<dbReference type="EMBL" id="ML996089">
    <property type="protein sequence ID" value="KAF2150804.1"/>
    <property type="molecule type" value="Genomic_DNA"/>
</dbReference>
<evidence type="ECO:0000256" key="2">
    <source>
        <dbReference type="ARBA" id="ARBA00023128"/>
    </source>
</evidence>
<comment type="caution">
    <text evidence="5">The sequence shown here is derived from an EMBL/GenBank/DDBJ whole genome shotgun (WGS) entry which is preliminary data.</text>
</comment>
<feature type="region of interest" description="Disordered" evidence="4">
    <location>
        <begin position="23"/>
        <end position="42"/>
    </location>
</feature>
<dbReference type="PANTHER" id="PTHR31601:SF2">
    <property type="entry name" value="ALPHA-KETOGLUTARATE DEHYDROGENASE COMPONENT 4"/>
    <property type="match status" value="1"/>
</dbReference>
<proteinExistence type="inferred from homology"/>
<dbReference type="InterPro" id="IPR020373">
    <property type="entry name" value="Kgd4/YMR-31"/>
</dbReference>
<evidence type="ECO:0000256" key="3">
    <source>
        <dbReference type="ARBA" id="ARBA00043970"/>
    </source>
</evidence>
<accession>A0A9P4IXR8</accession>
<comment type="similarity">
    <text evidence="3">Belongs to the alpha-ketoglutarate dehydrogenase component 4 family.</text>
</comment>
<dbReference type="AlphaFoldDB" id="A0A9P4IXR8"/>
<name>A0A9P4IXR8_9PEZI</name>
<keyword evidence="2" id="KW-0496">Mitochondrion</keyword>
<dbReference type="PANTHER" id="PTHR31601">
    <property type="entry name" value="28S RIBOSOMAL PROTEIN S36, MITOCHONDRIAL"/>
    <property type="match status" value="1"/>
</dbReference>
<reference evidence="5" key="1">
    <citation type="journal article" date="2020" name="Stud. Mycol.">
        <title>101 Dothideomycetes genomes: a test case for predicting lifestyles and emergence of pathogens.</title>
        <authorList>
            <person name="Haridas S."/>
            <person name="Albert R."/>
            <person name="Binder M."/>
            <person name="Bloem J."/>
            <person name="Labutti K."/>
            <person name="Salamov A."/>
            <person name="Andreopoulos B."/>
            <person name="Baker S."/>
            <person name="Barry K."/>
            <person name="Bills G."/>
            <person name="Bluhm B."/>
            <person name="Cannon C."/>
            <person name="Castanera R."/>
            <person name="Culley D."/>
            <person name="Daum C."/>
            <person name="Ezra D."/>
            <person name="Gonzalez J."/>
            <person name="Henrissat B."/>
            <person name="Kuo A."/>
            <person name="Liang C."/>
            <person name="Lipzen A."/>
            <person name="Lutzoni F."/>
            <person name="Magnuson J."/>
            <person name="Mondo S."/>
            <person name="Nolan M."/>
            <person name="Ohm R."/>
            <person name="Pangilinan J."/>
            <person name="Park H.-J."/>
            <person name="Ramirez L."/>
            <person name="Alfaro M."/>
            <person name="Sun H."/>
            <person name="Tritt A."/>
            <person name="Yoshinaga Y."/>
            <person name="Zwiers L.-H."/>
            <person name="Turgeon B."/>
            <person name="Goodwin S."/>
            <person name="Spatafora J."/>
            <person name="Crous P."/>
            <person name="Grigoriev I."/>
        </authorList>
    </citation>
    <scope>NUCLEOTIDE SEQUENCE</scope>
    <source>
        <strain evidence="5">CBS 260.36</strain>
    </source>
</reference>
<evidence type="ECO:0008006" key="7">
    <source>
        <dbReference type="Google" id="ProtNLM"/>
    </source>
</evidence>
<dbReference type="GO" id="GO:0004591">
    <property type="term" value="F:oxoglutarate dehydrogenase (succinyl-transferring) activity"/>
    <property type="evidence" value="ECO:0007669"/>
    <property type="project" value="TreeGrafter"/>
</dbReference>
<dbReference type="OrthoDB" id="2116030at2759"/>
<organism evidence="5 6">
    <name type="scientific">Myriangium duriaei CBS 260.36</name>
    <dbReference type="NCBI Taxonomy" id="1168546"/>
    <lineage>
        <taxon>Eukaryota</taxon>
        <taxon>Fungi</taxon>
        <taxon>Dikarya</taxon>
        <taxon>Ascomycota</taxon>
        <taxon>Pezizomycotina</taxon>
        <taxon>Dothideomycetes</taxon>
        <taxon>Dothideomycetidae</taxon>
        <taxon>Myriangiales</taxon>
        <taxon>Myriangiaceae</taxon>
        <taxon>Myriangium</taxon>
    </lineage>
</organism>
<dbReference type="GO" id="GO:0005739">
    <property type="term" value="C:mitochondrion"/>
    <property type="evidence" value="ECO:0007669"/>
    <property type="project" value="UniProtKB-SubCell"/>
</dbReference>
<evidence type="ECO:0000256" key="1">
    <source>
        <dbReference type="ARBA" id="ARBA00004173"/>
    </source>
</evidence>
<evidence type="ECO:0000313" key="6">
    <source>
        <dbReference type="Proteomes" id="UP000799439"/>
    </source>
</evidence>